<dbReference type="GO" id="GO:0005524">
    <property type="term" value="F:ATP binding"/>
    <property type="evidence" value="ECO:0007669"/>
    <property type="project" value="UniProtKB-KW"/>
</dbReference>
<dbReference type="GO" id="GO:0030955">
    <property type="term" value="F:potassium ion binding"/>
    <property type="evidence" value="ECO:0007669"/>
    <property type="project" value="InterPro"/>
</dbReference>
<dbReference type="InParanoid" id="A0A672F3G2"/>
<keyword evidence="13 15" id="KW-0324">Glycolysis</keyword>
<dbReference type="InterPro" id="IPR015813">
    <property type="entry name" value="Pyrv/PenolPyrv_kinase-like_dom"/>
</dbReference>
<dbReference type="InterPro" id="IPR001697">
    <property type="entry name" value="Pyr_Knase"/>
</dbReference>
<comment type="cofactor">
    <cofactor evidence="1">
        <name>Mg(2+)</name>
        <dbReference type="ChEBI" id="CHEBI:18420"/>
    </cofactor>
</comment>
<keyword evidence="9 15" id="KW-0418">Kinase</keyword>
<evidence type="ECO:0000256" key="12">
    <source>
        <dbReference type="ARBA" id="ARBA00022958"/>
    </source>
</evidence>
<keyword evidence="14" id="KW-0670">Pyruvate</keyword>
<dbReference type="InterPro" id="IPR040442">
    <property type="entry name" value="Pyrv_kinase-like_dom_sf"/>
</dbReference>
<keyword evidence="12" id="KW-0630">Potassium</keyword>
<evidence type="ECO:0000256" key="1">
    <source>
        <dbReference type="ARBA" id="ARBA00001946"/>
    </source>
</evidence>
<dbReference type="NCBIfam" id="TIGR01064">
    <property type="entry name" value="pyruv_kin"/>
    <property type="match status" value="1"/>
</dbReference>
<dbReference type="InterPro" id="IPR018209">
    <property type="entry name" value="Pyrv_Knase_AS"/>
</dbReference>
<comment type="pathway">
    <text evidence="3 15">Carbohydrate degradation; glycolysis; pyruvate from D-glyceraldehyde 3-phosphate: step 5/5.</text>
</comment>
<evidence type="ECO:0000256" key="9">
    <source>
        <dbReference type="ARBA" id="ARBA00022777"/>
    </source>
</evidence>
<evidence type="ECO:0000256" key="14">
    <source>
        <dbReference type="ARBA" id="ARBA00023317"/>
    </source>
</evidence>
<dbReference type="Gene3D" id="2.40.33.10">
    <property type="entry name" value="PK beta-barrel domain-like"/>
    <property type="match status" value="1"/>
</dbReference>
<evidence type="ECO:0000256" key="13">
    <source>
        <dbReference type="ARBA" id="ARBA00023152"/>
    </source>
</evidence>
<dbReference type="NCBIfam" id="NF004491">
    <property type="entry name" value="PRK05826.1"/>
    <property type="match status" value="1"/>
</dbReference>
<keyword evidence="6 15" id="KW-0808">Transferase</keyword>
<proteinExistence type="inferred from homology"/>
<dbReference type="InterPro" id="IPR015806">
    <property type="entry name" value="Pyrv_Knase_insert_dom_sf"/>
</dbReference>
<evidence type="ECO:0000313" key="18">
    <source>
        <dbReference type="Ensembl" id="ENSSFAP00005000243.1"/>
    </source>
</evidence>
<comment type="cofactor">
    <cofactor evidence="2">
        <name>K(+)</name>
        <dbReference type="ChEBI" id="CHEBI:29103"/>
    </cofactor>
</comment>
<keyword evidence="8" id="KW-0547">Nucleotide-binding</keyword>
<dbReference type="InterPro" id="IPR015795">
    <property type="entry name" value="Pyrv_Knase_C"/>
</dbReference>
<dbReference type="SUPFAM" id="SSF52935">
    <property type="entry name" value="PK C-terminal domain-like"/>
    <property type="match status" value="1"/>
</dbReference>
<dbReference type="Gene3D" id="3.40.1380.20">
    <property type="entry name" value="Pyruvate kinase, C-terminal domain"/>
    <property type="match status" value="2"/>
</dbReference>
<comment type="catalytic activity">
    <reaction evidence="15">
        <text>pyruvate + ATP = phosphoenolpyruvate + ADP + H(+)</text>
        <dbReference type="Rhea" id="RHEA:18157"/>
        <dbReference type="ChEBI" id="CHEBI:15361"/>
        <dbReference type="ChEBI" id="CHEBI:15378"/>
        <dbReference type="ChEBI" id="CHEBI:30616"/>
        <dbReference type="ChEBI" id="CHEBI:58702"/>
        <dbReference type="ChEBI" id="CHEBI:456216"/>
        <dbReference type="EC" id="2.7.1.40"/>
    </reaction>
</comment>
<dbReference type="CDD" id="cd00288">
    <property type="entry name" value="Pyruvate_Kinase"/>
    <property type="match status" value="1"/>
</dbReference>
<evidence type="ECO:0000256" key="6">
    <source>
        <dbReference type="ARBA" id="ARBA00022679"/>
    </source>
</evidence>
<feature type="domain" description="Pyruvate kinase barrel" evidence="16">
    <location>
        <begin position="82"/>
        <end position="414"/>
    </location>
</feature>
<feature type="domain" description="Pyruvate kinase C-terminal" evidence="17">
    <location>
        <begin position="449"/>
        <end position="567"/>
    </location>
</feature>
<dbReference type="FunFam" id="3.40.1380.20:FF:000001">
    <property type="entry name" value="Pyruvate kinase"/>
    <property type="match status" value="1"/>
</dbReference>
<evidence type="ECO:0000256" key="5">
    <source>
        <dbReference type="ARBA" id="ARBA00012142"/>
    </source>
</evidence>
<evidence type="ECO:0000256" key="4">
    <source>
        <dbReference type="ARBA" id="ARBA00008663"/>
    </source>
</evidence>
<accession>A0A672F3G2</accession>
<evidence type="ECO:0000256" key="15">
    <source>
        <dbReference type="RuleBase" id="RU000504"/>
    </source>
</evidence>
<dbReference type="FunFam" id="3.20.20.60:FF:000025">
    <property type="entry name" value="Pyruvate kinase"/>
    <property type="match status" value="1"/>
</dbReference>
<reference evidence="18" key="1">
    <citation type="submission" date="2019-06" db="EMBL/GenBank/DDBJ databases">
        <authorList>
            <consortium name="Wellcome Sanger Institute Data Sharing"/>
        </authorList>
    </citation>
    <scope>NUCLEOTIDE SEQUENCE [LARGE SCALE GENOMIC DNA]</scope>
</reference>
<evidence type="ECO:0000259" key="17">
    <source>
        <dbReference type="Pfam" id="PF02887"/>
    </source>
</evidence>
<evidence type="ECO:0000259" key="16">
    <source>
        <dbReference type="Pfam" id="PF00224"/>
    </source>
</evidence>
<organism evidence="18 19">
    <name type="scientific">Salarias fasciatus</name>
    <name type="common">Jewelled blenny</name>
    <name type="synonym">Blennius fasciatus</name>
    <dbReference type="NCBI Taxonomy" id="181472"/>
    <lineage>
        <taxon>Eukaryota</taxon>
        <taxon>Metazoa</taxon>
        <taxon>Chordata</taxon>
        <taxon>Craniata</taxon>
        <taxon>Vertebrata</taxon>
        <taxon>Euteleostomi</taxon>
        <taxon>Actinopterygii</taxon>
        <taxon>Neopterygii</taxon>
        <taxon>Teleostei</taxon>
        <taxon>Neoteleostei</taxon>
        <taxon>Acanthomorphata</taxon>
        <taxon>Ovalentaria</taxon>
        <taxon>Blenniimorphae</taxon>
        <taxon>Blenniiformes</taxon>
        <taxon>Blennioidei</taxon>
        <taxon>Blenniidae</taxon>
        <taxon>Salariinae</taxon>
        <taxon>Salarias</taxon>
    </lineage>
</organism>
<keyword evidence="11 15" id="KW-0460">Magnesium</keyword>
<dbReference type="InterPro" id="IPR011037">
    <property type="entry name" value="Pyrv_Knase-like_insert_dom_sf"/>
</dbReference>
<dbReference type="PRINTS" id="PR01050">
    <property type="entry name" value="PYRUVTKNASE"/>
</dbReference>
<comment type="similarity">
    <text evidence="4 15">Belongs to the pyruvate kinase family.</text>
</comment>
<name>A0A672F3G2_SALFA</name>
<dbReference type="Pfam" id="PF00224">
    <property type="entry name" value="PK"/>
    <property type="match status" value="1"/>
</dbReference>
<reference evidence="18" key="2">
    <citation type="submission" date="2025-08" db="UniProtKB">
        <authorList>
            <consortium name="Ensembl"/>
        </authorList>
    </citation>
    <scope>IDENTIFICATION</scope>
</reference>
<dbReference type="Proteomes" id="UP000472267">
    <property type="component" value="Chromosome 7"/>
</dbReference>
<dbReference type="AlphaFoldDB" id="A0A672F3G2"/>
<evidence type="ECO:0000256" key="3">
    <source>
        <dbReference type="ARBA" id="ARBA00004997"/>
    </source>
</evidence>
<dbReference type="GO" id="GO:0000287">
    <property type="term" value="F:magnesium ion binding"/>
    <property type="evidence" value="ECO:0007669"/>
    <property type="project" value="InterPro"/>
</dbReference>
<sequence>HSHLTSILRYILCDPVTSITLMRGSTFLSLRRSFPADPVMSTKTKDMGSSLINTQQLHAAMADTFIEHMCLLDIDSEPAVSRNTGIICTIGPASRSVDMAKEMIKAGMNIARMNFSHGTHEYHAETIKNVREAAESFGPGSVEYRPVAIALDTKGPEIRTGLIKGSGTAEVELKKGETIKLTLDDQYKENCDEKVLWLDYKNITKVLQTGNFVYVDDGLISLKVKEIGNDYLMCEIQNGGMLGSKKGVNLPGAAVDLPAVSEKDIQDLQFGVEQGVDMVFASFIRKAADVHAVRKVLGEKGKDIKIISKLENHEGVRRFDEILEASDGIMVARGDLGIEIPTEKVFLAQKMMTGRCNRIGKPIVCATQMLESMTKKPRPTRAEASDVANAVLDGNDCIMLSGETAKGDYPLEAVRTQHMIAREAEAAMFHRQMFEELRRTSHLTRDPTESVAIGAVEASFKCCASAIIVLTKTGRSAHMLSRYRPRAPILAVTRCPQTAHQAHLYRGVYPILYTKNANDVWAEDVDLRVNFALEVGKHRKFFKSGDVAIVVTGWRPGSGYTNTMRVVLVP</sequence>
<dbReference type="PANTHER" id="PTHR11817">
    <property type="entry name" value="PYRUVATE KINASE"/>
    <property type="match status" value="1"/>
</dbReference>
<dbReference type="InterPro" id="IPR036918">
    <property type="entry name" value="Pyrv_Knase_C_sf"/>
</dbReference>
<reference evidence="18" key="3">
    <citation type="submission" date="2025-09" db="UniProtKB">
        <authorList>
            <consortium name="Ensembl"/>
        </authorList>
    </citation>
    <scope>IDENTIFICATION</scope>
</reference>
<evidence type="ECO:0000256" key="8">
    <source>
        <dbReference type="ARBA" id="ARBA00022741"/>
    </source>
</evidence>
<dbReference type="Pfam" id="PF02887">
    <property type="entry name" value="PK_C"/>
    <property type="match status" value="1"/>
</dbReference>
<evidence type="ECO:0000256" key="2">
    <source>
        <dbReference type="ARBA" id="ARBA00001958"/>
    </source>
</evidence>
<dbReference type="GO" id="GO:0016301">
    <property type="term" value="F:kinase activity"/>
    <property type="evidence" value="ECO:0007669"/>
    <property type="project" value="UniProtKB-KW"/>
</dbReference>
<dbReference type="GO" id="GO:0004743">
    <property type="term" value="F:pyruvate kinase activity"/>
    <property type="evidence" value="ECO:0007669"/>
    <property type="project" value="UniProtKB-EC"/>
</dbReference>
<dbReference type="UniPathway" id="UPA00109">
    <property type="reaction ID" value="UER00188"/>
</dbReference>
<evidence type="ECO:0000256" key="7">
    <source>
        <dbReference type="ARBA" id="ARBA00022723"/>
    </source>
</evidence>
<keyword evidence="7" id="KW-0479">Metal-binding</keyword>
<dbReference type="PROSITE" id="PS00110">
    <property type="entry name" value="PYRUVATE_KINASE"/>
    <property type="match status" value="1"/>
</dbReference>
<dbReference type="Ensembl" id="ENSSFAT00005000254.1">
    <property type="protein sequence ID" value="ENSSFAP00005000243.1"/>
    <property type="gene ID" value="ENSSFAG00005000195.1"/>
</dbReference>
<protein>
    <recommendedName>
        <fullName evidence="5 15">Pyruvate kinase</fullName>
        <ecNumber evidence="5 15">2.7.1.40</ecNumber>
    </recommendedName>
</protein>
<evidence type="ECO:0000313" key="19">
    <source>
        <dbReference type="Proteomes" id="UP000472267"/>
    </source>
</evidence>
<dbReference type="FunFam" id="2.40.33.10:FF:000023">
    <property type="entry name" value="Pyruvate kinase PKM"/>
    <property type="match status" value="1"/>
</dbReference>
<dbReference type="SUPFAM" id="SSF50800">
    <property type="entry name" value="PK beta-barrel domain-like"/>
    <property type="match status" value="1"/>
</dbReference>
<keyword evidence="10" id="KW-0067">ATP-binding</keyword>
<dbReference type="SUPFAM" id="SSF51621">
    <property type="entry name" value="Phosphoenolpyruvate/pyruvate domain"/>
    <property type="match status" value="1"/>
</dbReference>
<dbReference type="InterPro" id="IPR015793">
    <property type="entry name" value="Pyrv_Knase_brl"/>
</dbReference>
<dbReference type="Gene3D" id="3.20.20.60">
    <property type="entry name" value="Phosphoenolpyruvate-binding domains"/>
    <property type="match status" value="1"/>
</dbReference>
<dbReference type="EC" id="2.7.1.40" evidence="5 15"/>
<dbReference type="NCBIfam" id="NF004978">
    <property type="entry name" value="PRK06354.1"/>
    <property type="match status" value="1"/>
</dbReference>
<keyword evidence="19" id="KW-1185">Reference proteome</keyword>
<evidence type="ECO:0000256" key="10">
    <source>
        <dbReference type="ARBA" id="ARBA00022840"/>
    </source>
</evidence>
<gene>
    <name evidence="18" type="primary">LOC115392432</name>
</gene>
<evidence type="ECO:0000256" key="11">
    <source>
        <dbReference type="ARBA" id="ARBA00022842"/>
    </source>
</evidence>